<evidence type="ECO:0000313" key="2">
    <source>
        <dbReference type="EMBL" id="CAF4828351.1"/>
    </source>
</evidence>
<dbReference type="FunFam" id="3.30.70.270:FF:000003">
    <property type="entry name" value="Transposon Ty3-G Gag-Pol polyprotein"/>
    <property type="match status" value="1"/>
</dbReference>
<dbReference type="InterPro" id="IPR051320">
    <property type="entry name" value="Viral_Replic_Matur_Polypro"/>
</dbReference>
<feature type="domain" description="Reverse transcriptase" evidence="1">
    <location>
        <begin position="1"/>
        <end position="80"/>
    </location>
</feature>
<gene>
    <name evidence="2" type="ORF">UJA718_LOCUS42484</name>
</gene>
<keyword evidence="3" id="KW-1185">Reference proteome</keyword>
<proteinExistence type="predicted"/>
<sequence length="108" mass="12409">MGLMNAPPSFQRVMNNIIGYNRWDYILVYLDDILVFSNSFDDHMKHLQQLFNVLNTHQFTLNPAKCSIAQQSIEFLSHTITKDSIVPSKQRIQAILDMPQPTSLSQAN</sequence>
<dbReference type="EMBL" id="CAJOBP010054776">
    <property type="protein sequence ID" value="CAF4828351.1"/>
    <property type="molecule type" value="Genomic_DNA"/>
</dbReference>
<dbReference type="InterPro" id="IPR043502">
    <property type="entry name" value="DNA/RNA_pol_sf"/>
</dbReference>
<dbReference type="InterPro" id="IPR000477">
    <property type="entry name" value="RT_dom"/>
</dbReference>
<evidence type="ECO:0000259" key="1">
    <source>
        <dbReference type="PROSITE" id="PS50878"/>
    </source>
</evidence>
<dbReference type="Gene3D" id="3.30.70.270">
    <property type="match status" value="1"/>
</dbReference>
<organism evidence="2 3">
    <name type="scientific">Rotaria socialis</name>
    <dbReference type="NCBI Taxonomy" id="392032"/>
    <lineage>
        <taxon>Eukaryota</taxon>
        <taxon>Metazoa</taxon>
        <taxon>Spiralia</taxon>
        <taxon>Gnathifera</taxon>
        <taxon>Rotifera</taxon>
        <taxon>Eurotatoria</taxon>
        <taxon>Bdelloidea</taxon>
        <taxon>Philodinida</taxon>
        <taxon>Philodinidae</taxon>
        <taxon>Rotaria</taxon>
    </lineage>
</organism>
<feature type="non-terminal residue" evidence="2">
    <location>
        <position position="108"/>
    </location>
</feature>
<reference evidence="2" key="1">
    <citation type="submission" date="2021-02" db="EMBL/GenBank/DDBJ databases">
        <authorList>
            <person name="Nowell W R."/>
        </authorList>
    </citation>
    <scope>NUCLEOTIDE SEQUENCE</scope>
</reference>
<dbReference type="PROSITE" id="PS50878">
    <property type="entry name" value="RT_POL"/>
    <property type="match status" value="1"/>
</dbReference>
<accession>A0A821QP07</accession>
<dbReference type="Pfam" id="PF00078">
    <property type="entry name" value="RVT_1"/>
    <property type="match status" value="1"/>
</dbReference>
<dbReference type="CDD" id="cd01647">
    <property type="entry name" value="RT_LTR"/>
    <property type="match status" value="1"/>
</dbReference>
<dbReference type="InterPro" id="IPR043128">
    <property type="entry name" value="Rev_trsase/Diguanyl_cyclase"/>
</dbReference>
<dbReference type="PANTHER" id="PTHR33064:SF37">
    <property type="entry name" value="RIBONUCLEASE H"/>
    <property type="match status" value="1"/>
</dbReference>
<name>A0A821QP07_9BILA</name>
<dbReference type="SUPFAM" id="SSF56672">
    <property type="entry name" value="DNA/RNA polymerases"/>
    <property type="match status" value="1"/>
</dbReference>
<evidence type="ECO:0000313" key="3">
    <source>
        <dbReference type="Proteomes" id="UP000663873"/>
    </source>
</evidence>
<dbReference type="Proteomes" id="UP000663873">
    <property type="component" value="Unassembled WGS sequence"/>
</dbReference>
<dbReference type="AlphaFoldDB" id="A0A821QP07"/>
<protein>
    <recommendedName>
        <fullName evidence="1">Reverse transcriptase domain-containing protein</fullName>
    </recommendedName>
</protein>
<comment type="caution">
    <text evidence="2">The sequence shown here is derived from an EMBL/GenBank/DDBJ whole genome shotgun (WGS) entry which is preliminary data.</text>
</comment>
<dbReference type="PANTHER" id="PTHR33064">
    <property type="entry name" value="POL PROTEIN"/>
    <property type="match status" value="1"/>
</dbReference>